<dbReference type="InterPro" id="IPR050426">
    <property type="entry name" value="Glycosyltransferase_28"/>
</dbReference>
<dbReference type="Proteomes" id="UP000628442">
    <property type="component" value="Unassembled WGS sequence"/>
</dbReference>
<dbReference type="InterPro" id="IPR010610">
    <property type="entry name" value="EryCIII-like_C"/>
</dbReference>
<evidence type="ECO:0000313" key="5">
    <source>
        <dbReference type="Proteomes" id="UP000292307"/>
    </source>
</evidence>
<dbReference type="RefSeq" id="WP_131144414.1">
    <property type="nucleotide sequence ID" value="NZ_BMWV01000009.1"/>
</dbReference>
<dbReference type="AlphaFoldDB" id="A0A411WU31"/>
<dbReference type="GO" id="GO:0005975">
    <property type="term" value="P:carbohydrate metabolic process"/>
    <property type="evidence" value="ECO:0007669"/>
    <property type="project" value="InterPro"/>
</dbReference>
<dbReference type="GO" id="GO:0016758">
    <property type="term" value="F:hexosyltransferase activity"/>
    <property type="evidence" value="ECO:0007669"/>
    <property type="project" value="InterPro"/>
</dbReference>
<evidence type="ECO:0000259" key="2">
    <source>
        <dbReference type="Pfam" id="PF06722"/>
    </source>
</evidence>
<dbReference type="CDD" id="cd03784">
    <property type="entry name" value="GT1_Gtf-like"/>
    <property type="match status" value="1"/>
</dbReference>
<accession>A0A411WU31</accession>
<evidence type="ECO:0000313" key="4">
    <source>
        <dbReference type="EMBL" id="QBI00273.1"/>
    </source>
</evidence>
<evidence type="ECO:0000313" key="3">
    <source>
        <dbReference type="EMBL" id="GGY52578.1"/>
    </source>
</evidence>
<dbReference type="PANTHER" id="PTHR48050:SF13">
    <property type="entry name" value="STEROL 3-BETA-GLUCOSYLTRANSFERASE UGT80A2"/>
    <property type="match status" value="1"/>
</dbReference>
<dbReference type="FunFam" id="3.40.50.2000:FF:000009">
    <property type="entry name" value="Sterol 3-beta-glucosyltransferase UGT80A2"/>
    <property type="match status" value="1"/>
</dbReference>
<dbReference type="EMBL" id="BMWV01000009">
    <property type="protein sequence ID" value="GGY52578.1"/>
    <property type="molecule type" value="Genomic_DNA"/>
</dbReference>
<dbReference type="EMBL" id="CP036401">
    <property type="protein sequence ID" value="QBI00273.1"/>
    <property type="molecule type" value="Genomic_DNA"/>
</dbReference>
<organism evidence="3 6">
    <name type="scientific">Pseudoduganella albidiflava</name>
    <dbReference type="NCBI Taxonomy" id="321983"/>
    <lineage>
        <taxon>Bacteria</taxon>
        <taxon>Pseudomonadati</taxon>
        <taxon>Pseudomonadota</taxon>
        <taxon>Betaproteobacteria</taxon>
        <taxon>Burkholderiales</taxon>
        <taxon>Oxalobacteraceae</taxon>
        <taxon>Telluria group</taxon>
        <taxon>Pseudoduganella</taxon>
    </lineage>
</organism>
<keyword evidence="5" id="KW-1185">Reference proteome</keyword>
<feature type="domain" description="Erythromycin biosynthesis protein CIII-like C-terminal" evidence="2">
    <location>
        <begin position="287"/>
        <end position="390"/>
    </location>
</feature>
<dbReference type="InterPro" id="IPR004276">
    <property type="entry name" value="GlycoTrans_28_N"/>
</dbReference>
<dbReference type="InterPro" id="IPR002213">
    <property type="entry name" value="UDP_glucos_trans"/>
</dbReference>
<feature type="domain" description="Glycosyltransferase family 28 N-terminal" evidence="1">
    <location>
        <begin position="4"/>
        <end position="65"/>
    </location>
</feature>
<name>A0A411WU31_9BURK</name>
<evidence type="ECO:0000259" key="1">
    <source>
        <dbReference type="Pfam" id="PF03033"/>
    </source>
</evidence>
<sequence length="415" mass="44284">MKFTFLTYGTEGDTRPLVALAQALAAHGHQVHLLADRSAGASAQARGIGFTPLAGDIRQALAPHGSLGRVVRQGANLDKITRAFAAIASGHTVEWMRAAREAAEGSDALVFSGLASYAGLAVAEGLDLPCVGAGLWPMTPTGDFPSVFLRQRRWPRWANRASHRLFAGLAWSSFRDNINHGRHAVFGQPPVTRMWSGYPVLYGCSPTLLPEPADWPGEVEVCGAWHAADRAWRPPPALAAFLEQGEPPAYIGFGSMAGFDTRTLRHAIVEAVGGRRALFYPGWSGIDAAGLPANFHVLDDTPHDWLFPRTSVIVHHGGAGTSHAAARSGVPSVVVPFAGDQFFWADRLARLGIAGVCPAPRKLDSAMLRGLMDRAAGLRDNARVVAARMAVEDGVRAARHRLLGGVAKHLAPAER</sequence>
<reference evidence="3" key="1">
    <citation type="journal article" date="2014" name="Int. J. Syst. Evol. Microbiol.">
        <title>Complete genome sequence of Corynebacterium casei LMG S-19264T (=DSM 44701T), isolated from a smear-ripened cheese.</title>
        <authorList>
            <consortium name="US DOE Joint Genome Institute (JGI-PGF)"/>
            <person name="Walter F."/>
            <person name="Albersmeier A."/>
            <person name="Kalinowski J."/>
            <person name="Ruckert C."/>
        </authorList>
    </citation>
    <scope>NUCLEOTIDE SEQUENCE</scope>
    <source>
        <strain evidence="3">KCTC 12343</strain>
    </source>
</reference>
<dbReference type="SUPFAM" id="SSF53756">
    <property type="entry name" value="UDP-Glycosyltransferase/glycogen phosphorylase"/>
    <property type="match status" value="1"/>
</dbReference>
<dbReference type="Pfam" id="PF03033">
    <property type="entry name" value="Glyco_transf_28"/>
    <property type="match status" value="1"/>
</dbReference>
<proteinExistence type="predicted"/>
<gene>
    <name evidence="4" type="ORF">EYF70_04950</name>
    <name evidence="3" type="ORF">GCM10007387_38580</name>
</gene>
<reference evidence="3" key="3">
    <citation type="submission" date="2022-12" db="EMBL/GenBank/DDBJ databases">
        <authorList>
            <person name="Sun Q."/>
            <person name="Kim S."/>
        </authorList>
    </citation>
    <scope>NUCLEOTIDE SEQUENCE</scope>
    <source>
        <strain evidence="3">KCTC 12343</strain>
    </source>
</reference>
<dbReference type="Gene3D" id="3.40.50.2000">
    <property type="entry name" value="Glycogen Phosphorylase B"/>
    <property type="match status" value="2"/>
</dbReference>
<dbReference type="Proteomes" id="UP000292307">
    <property type="component" value="Chromosome"/>
</dbReference>
<evidence type="ECO:0000313" key="6">
    <source>
        <dbReference type="Proteomes" id="UP000628442"/>
    </source>
</evidence>
<dbReference type="PANTHER" id="PTHR48050">
    <property type="entry name" value="STEROL 3-BETA-GLUCOSYLTRANSFERASE"/>
    <property type="match status" value="1"/>
</dbReference>
<dbReference type="GO" id="GO:0008194">
    <property type="term" value="F:UDP-glycosyltransferase activity"/>
    <property type="evidence" value="ECO:0007669"/>
    <property type="project" value="InterPro"/>
</dbReference>
<reference evidence="4 5" key="2">
    <citation type="submission" date="2019-02" db="EMBL/GenBank/DDBJ databases">
        <title>Draft Genome Sequences of Six Type Strains of the Genus Massilia.</title>
        <authorList>
            <person name="Miess H."/>
            <person name="Frediansyhah A."/>
            <person name="Gross H."/>
        </authorList>
    </citation>
    <scope>NUCLEOTIDE SEQUENCE [LARGE SCALE GENOMIC DNA]</scope>
    <source>
        <strain evidence="4 5">DSM 17472</strain>
    </source>
</reference>
<protein>
    <submittedName>
        <fullName evidence="4">Glycosyltransferase</fullName>
    </submittedName>
</protein>
<dbReference type="OrthoDB" id="9805366at2"/>
<dbReference type="Pfam" id="PF06722">
    <property type="entry name" value="EryCIII-like_C"/>
    <property type="match status" value="1"/>
</dbReference>
<dbReference type="GO" id="GO:0033072">
    <property type="term" value="P:vancomycin biosynthetic process"/>
    <property type="evidence" value="ECO:0007669"/>
    <property type="project" value="UniProtKB-ARBA"/>
</dbReference>